<keyword evidence="1" id="KW-0812">Transmembrane</keyword>
<evidence type="ECO:0008006" key="4">
    <source>
        <dbReference type="Google" id="ProtNLM"/>
    </source>
</evidence>
<reference evidence="2 3" key="1">
    <citation type="submission" date="2020-08" db="EMBL/GenBank/DDBJ databases">
        <title>Novel species isolated from subtropical streams in China.</title>
        <authorList>
            <person name="Lu H."/>
        </authorList>
    </citation>
    <scope>NUCLEOTIDE SEQUENCE [LARGE SCALE GENOMIC DNA]</scope>
    <source>
        <strain evidence="2 3">LX15W</strain>
    </source>
</reference>
<name>A0ABR6YBX8_9BURK</name>
<proteinExistence type="predicted"/>
<keyword evidence="1" id="KW-1133">Transmembrane helix</keyword>
<gene>
    <name evidence="2" type="ORF">H8K55_09100</name>
</gene>
<evidence type="ECO:0000313" key="3">
    <source>
        <dbReference type="Proteomes" id="UP000624279"/>
    </source>
</evidence>
<dbReference type="RefSeq" id="WP_186941776.1">
    <property type="nucleotide sequence ID" value="NZ_JACOGA010000007.1"/>
</dbReference>
<organism evidence="2 3">
    <name type="scientific">Undibacterium flavidum</name>
    <dbReference type="NCBI Taxonomy" id="2762297"/>
    <lineage>
        <taxon>Bacteria</taxon>
        <taxon>Pseudomonadati</taxon>
        <taxon>Pseudomonadota</taxon>
        <taxon>Betaproteobacteria</taxon>
        <taxon>Burkholderiales</taxon>
        <taxon>Oxalobacteraceae</taxon>
        <taxon>Undibacterium</taxon>
    </lineage>
</organism>
<protein>
    <recommendedName>
        <fullName evidence="4">MerC mercury resistance protein</fullName>
    </recommendedName>
</protein>
<feature type="transmembrane region" description="Helical" evidence="1">
    <location>
        <begin position="109"/>
        <end position="127"/>
    </location>
</feature>
<sequence>MNLNLYFILLLSHGFGAELLRFLFKLSNNDTVQTWRWRYIIFGLLFLLPYLIRGEFGYVISPQILIVVAALCILLIGLLIERHRYWLFTACALIIDTVASVFLLSYLGLIGVLLFGLSIQCVVCFIARRTNP</sequence>
<dbReference type="Proteomes" id="UP000624279">
    <property type="component" value="Unassembled WGS sequence"/>
</dbReference>
<feature type="transmembrane region" description="Helical" evidence="1">
    <location>
        <begin position="85"/>
        <end position="103"/>
    </location>
</feature>
<evidence type="ECO:0000256" key="1">
    <source>
        <dbReference type="SAM" id="Phobius"/>
    </source>
</evidence>
<feature type="transmembrane region" description="Helical" evidence="1">
    <location>
        <begin position="58"/>
        <end position="78"/>
    </location>
</feature>
<dbReference type="EMBL" id="JACOGA010000007">
    <property type="protein sequence ID" value="MBC3873744.1"/>
    <property type="molecule type" value="Genomic_DNA"/>
</dbReference>
<feature type="transmembrane region" description="Helical" evidence="1">
    <location>
        <begin position="36"/>
        <end position="52"/>
    </location>
</feature>
<keyword evidence="3" id="KW-1185">Reference proteome</keyword>
<accession>A0ABR6YBX8</accession>
<feature type="transmembrane region" description="Helical" evidence="1">
    <location>
        <begin position="6"/>
        <end position="24"/>
    </location>
</feature>
<comment type="caution">
    <text evidence="2">The sequence shown here is derived from an EMBL/GenBank/DDBJ whole genome shotgun (WGS) entry which is preliminary data.</text>
</comment>
<evidence type="ECO:0000313" key="2">
    <source>
        <dbReference type="EMBL" id="MBC3873744.1"/>
    </source>
</evidence>
<keyword evidence="1" id="KW-0472">Membrane</keyword>